<evidence type="ECO:0000256" key="11">
    <source>
        <dbReference type="ARBA" id="ARBA00023136"/>
    </source>
</evidence>
<dbReference type="InterPro" id="IPR001915">
    <property type="entry name" value="Peptidase_M48"/>
</dbReference>
<keyword evidence="15" id="KW-1185">Reference proteome</keyword>
<evidence type="ECO:0000256" key="2">
    <source>
        <dbReference type="ARBA" id="ARBA00004651"/>
    </source>
</evidence>
<dbReference type="PANTHER" id="PTHR43221">
    <property type="entry name" value="PROTEASE HTPX"/>
    <property type="match status" value="1"/>
</dbReference>
<feature type="transmembrane region" description="Helical" evidence="12">
    <location>
        <begin position="65"/>
        <end position="86"/>
    </location>
</feature>
<dbReference type="InterPro" id="IPR050083">
    <property type="entry name" value="HtpX_protease"/>
</dbReference>
<dbReference type="Pfam" id="PF01435">
    <property type="entry name" value="Peptidase_M48"/>
    <property type="match status" value="1"/>
</dbReference>
<dbReference type="Gene3D" id="3.30.2010.10">
    <property type="entry name" value="Metalloproteases ('zincins'), catalytic domain"/>
    <property type="match status" value="1"/>
</dbReference>
<dbReference type="GO" id="GO:0005886">
    <property type="term" value="C:plasma membrane"/>
    <property type="evidence" value="ECO:0007669"/>
    <property type="project" value="UniProtKB-SubCell"/>
</dbReference>
<dbReference type="PANTHER" id="PTHR43221:SF1">
    <property type="entry name" value="PROTEASE HTPX"/>
    <property type="match status" value="1"/>
</dbReference>
<name>A0A841HPS6_9GAMM</name>
<evidence type="ECO:0000256" key="8">
    <source>
        <dbReference type="ARBA" id="ARBA00022833"/>
    </source>
</evidence>
<evidence type="ECO:0000256" key="9">
    <source>
        <dbReference type="ARBA" id="ARBA00022989"/>
    </source>
</evidence>
<evidence type="ECO:0000256" key="7">
    <source>
        <dbReference type="ARBA" id="ARBA00022801"/>
    </source>
</evidence>
<keyword evidence="10" id="KW-0482">Metalloprotease</keyword>
<keyword evidence="3" id="KW-1003">Cell membrane</keyword>
<dbReference type="GO" id="GO:0046872">
    <property type="term" value="F:metal ion binding"/>
    <property type="evidence" value="ECO:0007669"/>
    <property type="project" value="UniProtKB-KW"/>
</dbReference>
<keyword evidence="9 12" id="KW-1133">Transmembrane helix</keyword>
<accession>A0A841HPS6</accession>
<keyword evidence="11 12" id="KW-0472">Membrane</keyword>
<dbReference type="Proteomes" id="UP000588068">
    <property type="component" value="Unassembled WGS sequence"/>
</dbReference>
<feature type="transmembrane region" description="Helical" evidence="12">
    <location>
        <begin position="36"/>
        <end position="58"/>
    </location>
</feature>
<evidence type="ECO:0000256" key="1">
    <source>
        <dbReference type="ARBA" id="ARBA00001947"/>
    </source>
</evidence>
<evidence type="ECO:0000313" key="15">
    <source>
        <dbReference type="Proteomes" id="UP000588068"/>
    </source>
</evidence>
<dbReference type="InterPro" id="IPR011990">
    <property type="entry name" value="TPR-like_helical_dom_sf"/>
</dbReference>
<keyword evidence="8" id="KW-0862">Zinc</keyword>
<keyword evidence="6" id="KW-0479">Metal-binding</keyword>
<evidence type="ECO:0000256" key="6">
    <source>
        <dbReference type="ARBA" id="ARBA00022723"/>
    </source>
</evidence>
<proteinExistence type="predicted"/>
<dbReference type="Gene3D" id="1.25.40.10">
    <property type="entry name" value="Tetratricopeptide repeat domain"/>
    <property type="match status" value="1"/>
</dbReference>
<protein>
    <submittedName>
        <fullName evidence="14">Zn-dependent protease with chaperone function</fullName>
    </submittedName>
</protein>
<dbReference type="AlphaFoldDB" id="A0A841HPS6"/>
<evidence type="ECO:0000313" key="14">
    <source>
        <dbReference type="EMBL" id="MBB6094118.1"/>
    </source>
</evidence>
<evidence type="ECO:0000256" key="12">
    <source>
        <dbReference type="SAM" id="Phobius"/>
    </source>
</evidence>
<evidence type="ECO:0000256" key="5">
    <source>
        <dbReference type="ARBA" id="ARBA00022692"/>
    </source>
</evidence>
<gene>
    <name evidence="14" type="ORF">HNQ60_002999</name>
</gene>
<keyword evidence="5 12" id="KW-0812">Transmembrane</keyword>
<dbReference type="CDD" id="cd07328">
    <property type="entry name" value="M48_Ste24p_like"/>
    <property type="match status" value="1"/>
</dbReference>
<evidence type="ECO:0000256" key="10">
    <source>
        <dbReference type="ARBA" id="ARBA00023049"/>
    </source>
</evidence>
<organism evidence="14 15">
    <name type="scientific">Povalibacter uvarum</name>
    <dbReference type="NCBI Taxonomy" id="732238"/>
    <lineage>
        <taxon>Bacteria</taxon>
        <taxon>Pseudomonadati</taxon>
        <taxon>Pseudomonadota</taxon>
        <taxon>Gammaproteobacteria</taxon>
        <taxon>Steroidobacterales</taxon>
        <taxon>Steroidobacteraceae</taxon>
        <taxon>Povalibacter</taxon>
    </lineage>
</organism>
<dbReference type="RefSeq" id="WP_184333096.1">
    <property type="nucleotide sequence ID" value="NZ_JACHHZ010000003.1"/>
</dbReference>
<dbReference type="EMBL" id="JACHHZ010000003">
    <property type="protein sequence ID" value="MBB6094118.1"/>
    <property type="molecule type" value="Genomic_DNA"/>
</dbReference>
<comment type="subcellular location">
    <subcellularLocation>
        <location evidence="2">Cell membrane</location>
        <topology evidence="2">Multi-pass membrane protein</topology>
    </subcellularLocation>
</comment>
<evidence type="ECO:0000259" key="13">
    <source>
        <dbReference type="Pfam" id="PF01435"/>
    </source>
</evidence>
<dbReference type="GO" id="GO:0004222">
    <property type="term" value="F:metalloendopeptidase activity"/>
    <property type="evidence" value="ECO:0007669"/>
    <property type="project" value="InterPro"/>
</dbReference>
<sequence>MNQEAYENFVARIEAHAREHPSLYRLKLGGLAVLGYAYVAAILAMLLLVLGGFGWMILHGSGAVIAAKLGIFVIPLVWAVLTAMFVRVAPPVGRVITREEAPALFALVDDVRRKTSAPRADTVLVTHDFNAAVVQHPRLGVFGWPRNYLVLGLPLMQALSVEEFRTVVAHEFGHLSGQHGKFGAWIYRLRAGWARLSHALEESDHWGQFLFVPFFKWYAPTFGAYSFVQARRQEYEADRMAAATAGAGVAGAALVRVELQAQFLQSEYWKNIFREADEREQPQAQPFSMLRHAFTQPRPHGDASVTLESALKRRTGFDDTHPCLADRLNALGASAALPGTITVTAAETLLGTFGATLEAEFDRLWHENVRDWWRERHQYATESRSRLAELEAAAATGELSIDDALNRASLTEELMDSATARPLYEAVLQRAPENAAALFAVGRLKLDNDDDAGIELLRQAGRLDQTLAQVGGFQIVEYLRRHGRDTEARSHLDDLSEAGQRDELARRERGQLLTSDTLLPHELPTATVQEIVEKLRTFPEVRNAWLVRKKTQHYAHLPFYVLAVRRKNRWWKLESSQASQHLVDALCAAVKIPGDAIVFCVDGDNKQFRSKFKKVPGGEIYFA</sequence>
<comment type="caution">
    <text evidence="14">The sequence shown here is derived from an EMBL/GenBank/DDBJ whole genome shotgun (WGS) entry which is preliminary data.</text>
</comment>
<feature type="domain" description="Peptidase M48" evidence="13">
    <location>
        <begin position="129"/>
        <end position="332"/>
    </location>
</feature>
<evidence type="ECO:0000256" key="4">
    <source>
        <dbReference type="ARBA" id="ARBA00022670"/>
    </source>
</evidence>
<keyword evidence="4 14" id="KW-0645">Protease</keyword>
<reference evidence="14 15" key="1">
    <citation type="submission" date="2020-08" db="EMBL/GenBank/DDBJ databases">
        <title>Genomic Encyclopedia of Type Strains, Phase IV (KMG-IV): sequencing the most valuable type-strain genomes for metagenomic binning, comparative biology and taxonomic classification.</title>
        <authorList>
            <person name="Goeker M."/>
        </authorList>
    </citation>
    <scope>NUCLEOTIDE SEQUENCE [LARGE SCALE GENOMIC DNA]</scope>
    <source>
        <strain evidence="14 15">DSM 26723</strain>
    </source>
</reference>
<keyword evidence="7" id="KW-0378">Hydrolase</keyword>
<comment type="cofactor">
    <cofactor evidence="1">
        <name>Zn(2+)</name>
        <dbReference type="ChEBI" id="CHEBI:29105"/>
    </cofactor>
</comment>
<dbReference type="GO" id="GO:0006508">
    <property type="term" value="P:proteolysis"/>
    <property type="evidence" value="ECO:0007669"/>
    <property type="project" value="UniProtKB-KW"/>
</dbReference>
<evidence type="ECO:0000256" key="3">
    <source>
        <dbReference type="ARBA" id="ARBA00022475"/>
    </source>
</evidence>